<protein>
    <recommendedName>
        <fullName evidence="2">DUF4116 domain-containing protein</fullName>
    </recommendedName>
</protein>
<name>W1YAK0_9ZZZZ</name>
<evidence type="ECO:0008006" key="2">
    <source>
        <dbReference type="Google" id="ProtNLM"/>
    </source>
</evidence>
<proteinExistence type="predicted"/>
<evidence type="ECO:0000313" key="1">
    <source>
        <dbReference type="EMBL" id="ETJ39603.1"/>
    </source>
</evidence>
<dbReference type="EMBL" id="AZMM01006524">
    <property type="protein sequence ID" value="ETJ39603.1"/>
    <property type="molecule type" value="Genomic_DNA"/>
</dbReference>
<gene>
    <name evidence="1" type="ORF">Q604_UNBC06524G0001</name>
</gene>
<feature type="non-terminal residue" evidence="1">
    <location>
        <position position="1"/>
    </location>
</feature>
<feature type="non-terminal residue" evidence="1">
    <location>
        <position position="112"/>
    </location>
</feature>
<sequence>PSEALQLEAVKSNYDALQYIKEPSEAVQLQAVKENYLALRYIDEPSVAVLEAAVKQDSQAMRQITKLTKDLALHLFGVSAATLGYIPNNLGVTVDEIKSIIISAISSDTASN</sequence>
<dbReference type="AlphaFoldDB" id="W1YAK0"/>
<reference evidence="1" key="1">
    <citation type="submission" date="2013-12" db="EMBL/GenBank/DDBJ databases">
        <title>A Varibaculum cambriense genome reconstructed from a premature infant gut community with otherwise low bacterial novelty that shifts toward anaerobic metabolism during the third week of life.</title>
        <authorList>
            <person name="Brown C.T."/>
            <person name="Sharon I."/>
            <person name="Thomas B.C."/>
            <person name="Castelle C.J."/>
            <person name="Morowitz M.J."/>
            <person name="Banfield J.F."/>
        </authorList>
    </citation>
    <scope>NUCLEOTIDE SEQUENCE</scope>
</reference>
<comment type="caution">
    <text evidence="1">The sequence shown here is derived from an EMBL/GenBank/DDBJ whole genome shotgun (WGS) entry which is preliminary data.</text>
</comment>
<organism evidence="1">
    <name type="scientific">human gut metagenome</name>
    <dbReference type="NCBI Taxonomy" id="408170"/>
    <lineage>
        <taxon>unclassified sequences</taxon>
        <taxon>metagenomes</taxon>
        <taxon>organismal metagenomes</taxon>
    </lineage>
</organism>
<accession>W1YAK0</accession>